<protein>
    <recommendedName>
        <fullName evidence="3">Chromosome segregation protein SMC</fullName>
    </recommendedName>
</protein>
<accession>A0ABD5UFV8</accession>
<organism evidence="1 2">
    <name type="scientific">Halorubrum trueperi</name>
    <dbReference type="NCBI Taxonomy" id="2004704"/>
    <lineage>
        <taxon>Archaea</taxon>
        <taxon>Methanobacteriati</taxon>
        <taxon>Methanobacteriota</taxon>
        <taxon>Stenosarchaea group</taxon>
        <taxon>Halobacteria</taxon>
        <taxon>Halobacteriales</taxon>
        <taxon>Haloferacaceae</taxon>
        <taxon>Halorubrum</taxon>
    </lineage>
</organism>
<keyword evidence="2" id="KW-1185">Reference proteome</keyword>
<evidence type="ECO:0000313" key="2">
    <source>
        <dbReference type="Proteomes" id="UP001596333"/>
    </source>
</evidence>
<comment type="caution">
    <text evidence="1">The sequence shown here is derived from an EMBL/GenBank/DDBJ whole genome shotgun (WGS) entry which is preliminary data.</text>
</comment>
<gene>
    <name evidence="1" type="ORF">ACFQEY_04180</name>
</gene>
<dbReference type="SUPFAM" id="SSF52540">
    <property type="entry name" value="P-loop containing nucleoside triphosphate hydrolases"/>
    <property type="match status" value="1"/>
</dbReference>
<evidence type="ECO:0008006" key="3">
    <source>
        <dbReference type="Google" id="ProtNLM"/>
    </source>
</evidence>
<dbReference type="InterPro" id="IPR027417">
    <property type="entry name" value="P-loop_NTPase"/>
</dbReference>
<evidence type="ECO:0000313" key="1">
    <source>
        <dbReference type="EMBL" id="MFC6888250.1"/>
    </source>
</evidence>
<dbReference type="Proteomes" id="UP001596333">
    <property type="component" value="Unassembled WGS sequence"/>
</dbReference>
<feature type="non-terminal residue" evidence="1">
    <location>
        <position position="1"/>
    </location>
</feature>
<dbReference type="AlphaFoldDB" id="A0ABD5UFV8"/>
<proteinExistence type="predicted"/>
<name>A0ABD5UFV8_9EURY</name>
<sequence>QQPQEARQNTMIPLPYRIFNRAKIEKVTADKQDWEGGIERLQQAFSQTGGKKAFNEHIEDHMSAITTLFQAFQRPYEFDEVLLEDDTVRVSRRGSADDSEPVEKMSSGQRAALGLAIFMTNNLAHPTAPPVMLLDEPVAHLDDINTVSFFNLLISAATELDRQILFATANEDIANLLKEKIGDSDDFKSIDLDKAR</sequence>
<dbReference type="Gene3D" id="3.40.50.300">
    <property type="entry name" value="P-loop containing nucleotide triphosphate hydrolases"/>
    <property type="match status" value="1"/>
</dbReference>
<reference evidence="1 2" key="1">
    <citation type="journal article" date="2019" name="Int. J. Syst. Evol. Microbiol.">
        <title>The Global Catalogue of Microorganisms (GCM) 10K type strain sequencing project: providing services to taxonomists for standard genome sequencing and annotation.</title>
        <authorList>
            <consortium name="The Broad Institute Genomics Platform"/>
            <consortium name="The Broad Institute Genome Sequencing Center for Infectious Disease"/>
            <person name="Wu L."/>
            <person name="Ma J."/>
        </authorList>
    </citation>
    <scope>NUCLEOTIDE SEQUENCE [LARGE SCALE GENOMIC DNA]</scope>
    <source>
        <strain evidence="1 2">Y73</strain>
    </source>
</reference>
<dbReference type="EMBL" id="JBHSXI010000002">
    <property type="protein sequence ID" value="MFC6888250.1"/>
    <property type="molecule type" value="Genomic_DNA"/>
</dbReference>